<dbReference type="Gene3D" id="1.10.10.10">
    <property type="entry name" value="Winged helix-like DNA-binding domain superfamily/Winged helix DNA-binding domain"/>
    <property type="match status" value="1"/>
</dbReference>
<dbReference type="AlphaFoldDB" id="U4KGD4"/>
<accession>U4KGD4</accession>
<dbReference type="InterPro" id="IPR011711">
    <property type="entry name" value="GntR_C"/>
</dbReference>
<dbReference type="GO" id="GO:0003700">
    <property type="term" value="F:DNA-binding transcription factor activity"/>
    <property type="evidence" value="ECO:0007669"/>
    <property type="project" value="InterPro"/>
</dbReference>
<dbReference type="PANTHER" id="PTHR43537">
    <property type="entry name" value="TRANSCRIPTIONAL REGULATOR, GNTR FAMILY"/>
    <property type="match status" value="1"/>
</dbReference>
<evidence type="ECO:0000256" key="1">
    <source>
        <dbReference type="ARBA" id="ARBA00023015"/>
    </source>
</evidence>
<dbReference type="EMBL" id="FO203527">
    <property type="protein sequence ID" value="CCO60253.1"/>
    <property type="molecule type" value="Genomic_DNA"/>
</dbReference>
<dbReference type="SMART" id="SM00345">
    <property type="entry name" value="HTH_GNTR"/>
    <property type="match status" value="1"/>
</dbReference>
<dbReference type="GO" id="GO:0003677">
    <property type="term" value="F:DNA binding"/>
    <property type="evidence" value="ECO:0007669"/>
    <property type="project" value="UniProtKB-KW"/>
</dbReference>
<evidence type="ECO:0000256" key="3">
    <source>
        <dbReference type="ARBA" id="ARBA00023163"/>
    </source>
</evidence>
<keyword evidence="3" id="KW-0804">Transcription</keyword>
<evidence type="ECO:0000256" key="2">
    <source>
        <dbReference type="ARBA" id="ARBA00023125"/>
    </source>
</evidence>
<dbReference type="Pfam" id="PF00392">
    <property type="entry name" value="GntR"/>
    <property type="match status" value="1"/>
</dbReference>
<dbReference type="PANTHER" id="PTHR43537:SF24">
    <property type="entry name" value="GLUCONATE OPERON TRANSCRIPTIONAL REPRESSOR"/>
    <property type="match status" value="1"/>
</dbReference>
<dbReference type="PROSITE" id="PS50949">
    <property type="entry name" value="HTH_GNTR"/>
    <property type="match status" value="1"/>
</dbReference>
<dbReference type="Gene3D" id="1.20.120.530">
    <property type="entry name" value="GntR ligand-binding domain-like"/>
    <property type="match status" value="1"/>
</dbReference>
<name>U4KGD4_9VIBR</name>
<sequence>MKNEDSHKIERPKLLTDIVTDKLRLSIMEGDLTLGQSVSETMLAKKFGVSKTPVREALFRLKQEGAVDIIPQKGSFIYCPNPQEAADLCDFRGYLEPLAMREAFLHGGDDFLDDLELVVTKMKRMLRREDVKSYLRLDTDFHQIFFSYSKNPYLKDAYSLVSTKAAALRSHMSMNMTKASESNAQHVEMVELLNEGKIDSAAQLLNKHITDIKGEYAKSVA</sequence>
<dbReference type="RefSeq" id="WP_022560884.1">
    <property type="nucleotide sequence ID" value="NC_022543.1"/>
</dbReference>
<dbReference type="Pfam" id="PF07729">
    <property type="entry name" value="FCD"/>
    <property type="match status" value="1"/>
</dbReference>
<dbReference type="STRING" id="28173.VIBNI_B0440"/>
<dbReference type="PATRIC" id="fig|1260221.3.peg.4110"/>
<dbReference type="InterPro" id="IPR036390">
    <property type="entry name" value="WH_DNA-bd_sf"/>
</dbReference>
<evidence type="ECO:0000313" key="6">
    <source>
        <dbReference type="Proteomes" id="UP000016895"/>
    </source>
</evidence>
<dbReference type="KEGG" id="vni:VIBNI_B0440"/>
<keyword evidence="1" id="KW-0805">Transcription regulation</keyword>
<dbReference type="Proteomes" id="UP000016895">
    <property type="component" value="Chromosome 2"/>
</dbReference>
<keyword evidence="6" id="KW-1185">Reference proteome</keyword>
<dbReference type="OrthoDB" id="9799812at2"/>
<evidence type="ECO:0000259" key="4">
    <source>
        <dbReference type="PROSITE" id="PS50949"/>
    </source>
</evidence>
<protein>
    <submittedName>
        <fullName evidence="5">Putative Transcriptional regulator, GntR family protein</fullName>
    </submittedName>
</protein>
<proteinExistence type="predicted"/>
<dbReference type="InterPro" id="IPR000524">
    <property type="entry name" value="Tscrpt_reg_HTH_GntR"/>
</dbReference>
<dbReference type="InterPro" id="IPR036388">
    <property type="entry name" value="WH-like_DNA-bd_sf"/>
</dbReference>
<dbReference type="SUPFAM" id="SSF48008">
    <property type="entry name" value="GntR ligand-binding domain-like"/>
    <property type="match status" value="1"/>
</dbReference>
<dbReference type="PRINTS" id="PR00035">
    <property type="entry name" value="HTHGNTR"/>
</dbReference>
<dbReference type="SMART" id="SM00895">
    <property type="entry name" value="FCD"/>
    <property type="match status" value="1"/>
</dbReference>
<keyword evidence="2" id="KW-0238">DNA-binding</keyword>
<dbReference type="SUPFAM" id="SSF46785">
    <property type="entry name" value="Winged helix' DNA-binding domain"/>
    <property type="match status" value="1"/>
</dbReference>
<gene>
    <name evidence="5" type="ORF">VIBNI_B0440</name>
</gene>
<reference evidence="5 6" key="1">
    <citation type="journal article" date="2013" name="ISME J.">
        <title>Comparative genomics of pathogenic lineages of Vibrio nigripulchritudo identifies virulence-associated traits.</title>
        <authorList>
            <person name="Goudenege D."/>
            <person name="Labreuche Y."/>
            <person name="Krin E."/>
            <person name="Ansquer D."/>
            <person name="Mangenot S."/>
            <person name="Calteau A."/>
            <person name="Medigue C."/>
            <person name="Mazel D."/>
            <person name="Polz M.F."/>
            <person name="Le Roux F."/>
        </authorList>
    </citation>
    <scope>NUCLEOTIDE SEQUENCE [LARGE SCALE GENOMIC DNA]</scope>
    <source>
        <strain evidence="6">SnF1</strain>
    </source>
</reference>
<organism evidence="5 6">
    <name type="scientific">Vibrio nigripulchritudo</name>
    <dbReference type="NCBI Taxonomy" id="28173"/>
    <lineage>
        <taxon>Bacteria</taxon>
        <taxon>Pseudomonadati</taxon>
        <taxon>Pseudomonadota</taxon>
        <taxon>Gammaproteobacteria</taxon>
        <taxon>Vibrionales</taxon>
        <taxon>Vibrionaceae</taxon>
        <taxon>Vibrio</taxon>
    </lineage>
</organism>
<dbReference type="InterPro" id="IPR008920">
    <property type="entry name" value="TF_FadR/GntR_C"/>
</dbReference>
<dbReference type="CDD" id="cd07377">
    <property type="entry name" value="WHTH_GntR"/>
    <property type="match status" value="1"/>
</dbReference>
<evidence type="ECO:0000313" key="5">
    <source>
        <dbReference type="EMBL" id="CCO60253.1"/>
    </source>
</evidence>
<feature type="domain" description="HTH gntR-type" evidence="4">
    <location>
        <begin position="13"/>
        <end position="80"/>
    </location>
</feature>